<proteinExistence type="predicted"/>
<keyword evidence="2" id="KW-1185">Reference proteome</keyword>
<dbReference type="PANTHER" id="PTHR32305:SF15">
    <property type="entry name" value="PROTEIN RHSA-RELATED"/>
    <property type="match status" value="1"/>
</dbReference>
<dbReference type="Proteomes" id="UP001528850">
    <property type="component" value="Unassembled WGS sequence"/>
</dbReference>
<gene>
    <name evidence="1" type="ORF">P3W24_15950</name>
</gene>
<name>A0ABT6BEA5_9GAMM</name>
<dbReference type="PRINTS" id="PR00394">
    <property type="entry name" value="RHSPROTEIN"/>
</dbReference>
<reference evidence="1 2" key="1">
    <citation type="journal article" date="2024" name="Curr. Microbiol.">
        <title>Luteibacter sahnii sp. nov., A Novel Yellow-Colored Xanthomonadin Pigment Producing Probiotic Bacterium from Healthy Rice Seed Microbiome.</title>
        <authorList>
            <person name="Jaiswal G."/>
            <person name="Rana R."/>
            <person name="Nayak P.K."/>
            <person name="Chouhan R."/>
            <person name="Gandhi S.G."/>
            <person name="Patel H.K."/>
            <person name="Patil P.B."/>
        </authorList>
    </citation>
    <scope>NUCLEOTIDE SEQUENCE [LARGE SCALE GENOMIC DNA]</scope>
    <source>
        <strain evidence="1 2">PPL201</strain>
    </source>
</reference>
<dbReference type="NCBIfam" id="TIGR03696">
    <property type="entry name" value="Rhs_assc_core"/>
    <property type="match status" value="1"/>
</dbReference>
<protein>
    <submittedName>
        <fullName evidence="1">RHS repeat-associated core domain-containing protein</fullName>
    </submittedName>
</protein>
<sequence>MAPLSNCRNDARGDVYPATTRCLAEPYLTPLGCKPSHYSACANMRDRLRRRGPSRVWLPGQYFDAESRLNYNVNRNYEAATGHYLQSDPIGLVGGMNTFSYALANPAEQSDLLGLVTGVTVWQPVGWSESSFGHISTNINGTTYSFGPKGMTVIPTGKYLSKNSFRDGTEVTLNLTPKQEEMLKNSLLQPQGDYSPLKNNCGSPLQRGLKSLGIDTGNQTLPVSLGNQLLDMGVTNGTIDHAPSNPSNGTNAP</sequence>
<dbReference type="InterPro" id="IPR050708">
    <property type="entry name" value="T6SS_VgrG/RHS"/>
</dbReference>
<dbReference type="PANTHER" id="PTHR32305">
    <property type="match status" value="1"/>
</dbReference>
<dbReference type="EMBL" id="JARJJS010000005">
    <property type="protein sequence ID" value="MDF4026467.1"/>
    <property type="molecule type" value="Genomic_DNA"/>
</dbReference>
<dbReference type="InterPro" id="IPR022385">
    <property type="entry name" value="Rhs_assc_core"/>
</dbReference>
<organism evidence="1 2">
    <name type="scientific">Luteibacter sahnii</name>
    <dbReference type="NCBI Taxonomy" id="3021977"/>
    <lineage>
        <taxon>Bacteria</taxon>
        <taxon>Pseudomonadati</taxon>
        <taxon>Pseudomonadota</taxon>
        <taxon>Gammaproteobacteria</taxon>
        <taxon>Lysobacterales</taxon>
        <taxon>Rhodanobacteraceae</taxon>
        <taxon>Luteibacter</taxon>
    </lineage>
</organism>
<comment type="caution">
    <text evidence="1">The sequence shown here is derived from an EMBL/GenBank/DDBJ whole genome shotgun (WGS) entry which is preliminary data.</text>
</comment>
<evidence type="ECO:0000313" key="1">
    <source>
        <dbReference type="EMBL" id="MDF4026467.1"/>
    </source>
</evidence>
<dbReference type="Gene3D" id="2.180.10.10">
    <property type="entry name" value="RHS repeat-associated core"/>
    <property type="match status" value="1"/>
</dbReference>
<evidence type="ECO:0000313" key="2">
    <source>
        <dbReference type="Proteomes" id="UP001528850"/>
    </source>
</evidence>
<accession>A0ABT6BEA5</accession>